<evidence type="ECO:0000256" key="7">
    <source>
        <dbReference type="HAMAP-Rule" id="MF_00853"/>
    </source>
</evidence>
<dbReference type="EC" id="1.3.5.3" evidence="7"/>
<keyword evidence="7" id="KW-1003">Cell membrane</keyword>
<dbReference type="InterPro" id="IPR044264">
    <property type="entry name" value="HemG"/>
</dbReference>
<organism evidence="9 10">
    <name type="scientific">Mannheimia cairinae</name>
    <dbReference type="NCBI Taxonomy" id="3025936"/>
    <lineage>
        <taxon>Bacteria</taxon>
        <taxon>Pseudomonadati</taxon>
        <taxon>Pseudomonadota</taxon>
        <taxon>Gammaproteobacteria</taxon>
        <taxon>Pasteurellales</taxon>
        <taxon>Pasteurellaceae</taxon>
        <taxon>Mannheimia</taxon>
    </lineage>
</organism>
<dbReference type="GO" id="GO:0016491">
    <property type="term" value="F:oxidoreductase activity"/>
    <property type="evidence" value="ECO:0007669"/>
    <property type="project" value="UniProtKB-KW"/>
</dbReference>
<name>A0ABT5MPJ2_9PAST</name>
<comment type="catalytic activity">
    <reaction evidence="7">
        <text>protoporphyrinogen IX + 3 a menaquinone = protoporphyrin IX + 3 a menaquinol</text>
        <dbReference type="Rhea" id="RHEA:27409"/>
        <dbReference type="Rhea" id="RHEA-COMP:9537"/>
        <dbReference type="Rhea" id="RHEA-COMP:9539"/>
        <dbReference type="ChEBI" id="CHEBI:16374"/>
        <dbReference type="ChEBI" id="CHEBI:18151"/>
        <dbReference type="ChEBI" id="CHEBI:57306"/>
        <dbReference type="ChEBI" id="CHEBI:57307"/>
        <dbReference type="EC" id="1.3.5.3"/>
    </reaction>
</comment>
<keyword evidence="6 7" id="KW-0627">Porphyrin biosynthesis</keyword>
<keyword evidence="3 7" id="KW-0547">Nucleotide-binding</keyword>
<evidence type="ECO:0000256" key="5">
    <source>
        <dbReference type="ARBA" id="ARBA00023136"/>
    </source>
</evidence>
<comment type="function">
    <text evidence="7">Catalyzes the 6-electron oxidation of protoporphyrinogen IX to form protoporphyrin IX; under anaerobic conditions uses menaquinone as an electron acceptor, under aerobic conditions uses ubiquinone as an electron acceptor.</text>
</comment>
<dbReference type="PROSITE" id="PS00201">
    <property type="entry name" value="FLAVODOXIN"/>
    <property type="match status" value="1"/>
</dbReference>
<feature type="domain" description="Flavodoxin-like" evidence="8">
    <location>
        <begin position="3"/>
        <end position="166"/>
    </location>
</feature>
<dbReference type="NCBIfam" id="NF008316">
    <property type="entry name" value="PRK11104.1"/>
    <property type="match status" value="1"/>
</dbReference>
<comment type="catalytic activity">
    <reaction evidence="7">
        <text>protoporphyrinogen IX + 3 a ubiquinone = protoporphyrin IX + 3 a ubiquinol</text>
        <dbReference type="Rhea" id="RHEA:63936"/>
        <dbReference type="Rhea" id="RHEA-COMP:9565"/>
        <dbReference type="Rhea" id="RHEA-COMP:9566"/>
        <dbReference type="ChEBI" id="CHEBI:16389"/>
        <dbReference type="ChEBI" id="CHEBI:17976"/>
        <dbReference type="ChEBI" id="CHEBI:57306"/>
        <dbReference type="ChEBI" id="CHEBI:57307"/>
    </reaction>
</comment>
<comment type="caution">
    <text evidence="9">The sequence shown here is derived from an EMBL/GenBank/DDBJ whole genome shotgun (WGS) entry which is preliminary data.</text>
</comment>
<protein>
    <recommendedName>
        <fullName evidence="7">Protoporphyrinogen IX dehydrogenase [quinone]</fullName>
        <ecNumber evidence="7">1.3.5.3</ecNumber>
    </recommendedName>
    <alternativeName>
        <fullName evidence="7">Protoporphyrinogen IX dehydrogenase [menaquinone]</fullName>
    </alternativeName>
    <alternativeName>
        <fullName evidence="7">Protoporphyrinogen IX dehydrogenase [ubiquinone]</fullName>
    </alternativeName>
    <alternativeName>
        <fullName evidence="7">Protoporphyrinogen oxidase</fullName>
        <shortName evidence="7">PPO</shortName>
    </alternativeName>
</protein>
<comment type="pathway">
    <text evidence="7">Porphyrin-containing compound metabolism; protoporphyrin-IX biosynthesis; protoporphyrin-IX from protoporphyrinogen-IX: step 1/1.</text>
</comment>
<dbReference type="InterPro" id="IPR026816">
    <property type="entry name" value="Flavodoxin_dom"/>
</dbReference>
<dbReference type="HAMAP" id="MF_00853">
    <property type="entry name" value="HemG"/>
    <property type="match status" value="1"/>
</dbReference>
<keyword evidence="2 7" id="KW-0288">FMN</keyword>
<dbReference type="InterPro" id="IPR052200">
    <property type="entry name" value="Protoporphyrinogen_IX_DH"/>
</dbReference>
<evidence type="ECO:0000313" key="9">
    <source>
        <dbReference type="EMBL" id="MDD0824099.1"/>
    </source>
</evidence>
<evidence type="ECO:0000256" key="3">
    <source>
        <dbReference type="ARBA" id="ARBA00022741"/>
    </source>
</evidence>
<evidence type="ECO:0000256" key="2">
    <source>
        <dbReference type="ARBA" id="ARBA00022643"/>
    </source>
</evidence>
<dbReference type="InterPro" id="IPR029039">
    <property type="entry name" value="Flavoprotein-like_sf"/>
</dbReference>
<evidence type="ECO:0000256" key="4">
    <source>
        <dbReference type="ARBA" id="ARBA00023002"/>
    </source>
</evidence>
<keyword evidence="4 7" id="KW-0560">Oxidoreductase</keyword>
<dbReference type="PANTHER" id="PTHR38030">
    <property type="entry name" value="PROTOPORPHYRINOGEN IX DEHYDROGENASE [MENAQUINONE]"/>
    <property type="match status" value="1"/>
</dbReference>
<evidence type="ECO:0000256" key="1">
    <source>
        <dbReference type="ARBA" id="ARBA00022630"/>
    </source>
</evidence>
<keyword evidence="5" id="KW-0472">Membrane</keyword>
<evidence type="ECO:0000259" key="8">
    <source>
        <dbReference type="PROSITE" id="PS50902"/>
    </source>
</evidence>
<reference evidence="9 10" key="1">
    <citation type="submission" date="2023-02" db="EMBL/GenBank/DDBJ databases">
        <title>Mannheimia cairiniae sp. nov., a novel species of Mannheimia obtained from moscovy ducks (Cairina moschata) and reclassification of Mannheimia ovis as heterotypic synonym of Mannheimia pernigra.</title>
        <authorList>
            <person name="Christensen H."/>
        </authorList>
    </citation>
    <scope>NUCLEOTIDE SEQUENCE [LARGE SCALE GENOMIC DNA]</scope>
    <source>
        <strain evidence="9 10">AT1</strain>
    </source>
</reference>
<comment type="cofactor">
    <cofactor evidence="7">
        <name>FMN</name>
        <dbReference type="ChEBI" id="CHEBI:58210"/>
    </cofactor>
    <text evidence="7">Binds 1 FMN non-covalently per subunit.</text>
</comment>
<keyword evidence="1 7" id="KW-0285">Flavoprotein</keyword>
<comment type="similarity">
    <text evidence="7">Belongs to the HemG family.</text>
</comment>
<comment type="subcellular location">
    <subcellularLocation>
        <location evidence="7">Cell membrane</location>
        <topology evidence="7">Peripheral membrane protein</topology>
    </subcellularLocation>
</comment>
<comment type="catalytic activity">
    <reaction evidence="7">
        <text>protoporphyrinogen IX + 3 a quinone = protoporphyrin IX + 3 a quinol</text>
        <dbReference type="Rhea" id="RHEA:65032"/>
        <dbReference type="ChEBI" id="CHEBI:24646"/>
        <dbReference type="ChEBI" id="CHEBI:57306"/>
        <dbReference type="ChEBI" id="CHEBI:57307"/>
        <dbReference type="ChEBI" id="CHEBI:132124"/>
        <dbReference type="EC" id="1.3.5.3"/>
    </reaction>
</comment>
<gene>
    <name evidence="7 9" type="primary">hemG</name>
    <name evidence="9" type="ORF">PTQ27_06420</name>
</gene>
<dbReference type="InterPro" id="IPR008254">
    <property type="entry name" value="Flavodoxin/NO_synth"/>
</dbReference>
<dbReference type="SUPFAM" id="SSF52218">
    <property type="entry name" value="Flavoproteins"/>
    <property type="match status" value="1"/>
</dbReference>
<sequence length="176" mass="20610">MKTLILYFTTDGQTKKIAEKLAETITHEVELISLKEQAVDFAQKIANADQIVIGASIRYGHFHPLVYQFIEQHYATLNQKKTAFYGVNLTARKENRKTPETNTYVRKFLAKIKWQPTYVEVIAGALLYPRYTFFDRIMIQLIMKLTKGETDATQEYEYTDWQQVERFGRLLSDIKN</sequence>
<dbReference type="PANTHER" id="PTHR38030:SF2">
    <property type="entry name" value="PROTOPORPHYRINOGEN IX DEHYDROGENASE [QUINONE]"/>
    <property type="match status" value="1"/>
</dbReference>
<evidence type="ECO:0000313" key="10">
    <source>
        <dbReference type="Proteomes" id="UP001221909"/>
    </source>
</evidence>
<keyword evidence="10" id="KW-1185">Reference proteome</keyword>
<dbReference type="EMBL" id="JAQSJE010000006">
    <property type="protein sequence ID" value="MDD0824099.1"/>
    <property type="molecule type" value="Genomic_DNA"/>
</dbReference>
<dbReference type="InterPro" id="IPR001226">
    <property type="entry name" value="Flavodoxin_CS"/>
</dbReference>
<evidence type="ECO:0000256" key="6">
    <source>
        <dbReference type="ARBA" id="ARBA00023244"/>
    </source>
</evidence>
<dbReference type="Gene3D" id="3.40.50.360">
    <property type="match status" value="1"/>
</dbReference>
<dbReference type="PROSITE" id="PS50902">
    <property type="entry name" value="FLAVODOXIN_LIKE"/>
    <property type="match status" value="1"/>
</dbReference>
<dbReference type="Proteomes" id="UP001221909">
    <property type="component" value="Unassembled WGS sequence"/>
</dbReference>
<dbReference type="RefSeq" id="WP_273749373.1">
    <property type="nucleotide sequence ID" value="NZ_JAQSJE010000006.1"/>
</dbReference>
<proteinExistence type="inferred from homology"/>
<dbReference type="Pfam" id="PF12724">
    <property type="entry name" value="Flavodoxin_5"/>
    <property type="match status" value="1"/>
</dbReference>
<accession>A0ABT5MPJ2</accession>